<gene>
    <name evidence="2" type="ORF">AC631_01649</name>
</gene>
<organism evidence="2 3">
    <name type="scientific">Debaryomyces fabryi</name>
    <dbReference type="NCBI Taxonomy" id="58627"/>
    <lineage>
        <taxon>Eukaryota</taxon>
        <taxon>Fungi</taxon>
        <taxon>Dikarya</taxon>
        <taxon>Ascomycota</taxon>
        <taxon>Saccharomycotina</taxon>
        <taxon>Pichiomycetes</taxon>
        <taxon>Debaryomycetaceae</taxon>
        <taxon>Debaryomyces</taxon>
    </lineage>
</organism>
<feature type="compositionally biased region" description="Basic and acidic residues" evidence="1">
    <location>
        <begin position="60"/>
        <end position="71"/>
    </location>
</feature>
<feature type="region of interest" description="Disordered" evidence="1">
    <location>
        <begin position="60"/>
        <end position="111"/>
    </location>
</feature>
<accession>A0A0V1Q2H2</accession>
<proteinExistence type="predicted"/>
<protein>
    <submittedName>
        <fullName evidence="2">Uncharacterized protein</fullName>
    </submittedName>
</protein>
<feature type="compositionally biased region" description="Polar residues" evidence="1">
    <location>
        <begin position="95"/>
        <end position="105"/>
    </location>
</feature>
<feature type="compositionally biased region" description="Polar residues" evidence="1">
    <location>
        <begin position="305"/>
        <end position="314"/>
    </location>
</feature>
<evidence type="ECO:0000313" key="3">
    <source>
        <dbReference type="Proteomes" id="UP000054251"/>
    </source>
</evidence>
<name>A0A0V1Q2H2_9ASCO</name>
<feature type="compositionally biased region" description="Basic residues" evidence="1">
    <location>
        <begin position="83"/>
        <end position="93"/>
    </location>
</feature>
<evidence type="ECO:0000313" key="2">
    <source>
        <dbReference type="EMBL" id="KSA02566.1"/>
    </source>
</evidence>
<feature type="region of interest" description="Disordered" evidence="1">
    <location>
        <begin position="287"/>
        <end position="314"/>
    </location>
</feature>
<dbReference type="Proteomes" id="UP000054251">
    <property type="component" value="Unassembled WGS sequence"/>
</dbReference>
<feature type="compositionally biased region" description="Polar residues" evidence="1">
    <location>
        <begin position="15"/>
        <end position="26"/>
    </location>
</feature>
<comment type="caution">
    <text evidence="2">The sequence shown here is derived from an EMBL/GenBank/DDBJ whole genome shotgun (WGS) entry which is preliminary data.</text>
</comment>
<dbReference type="GeneID" id="26838658"/>
<dbReference type="OrthoDB" id="3997968at2759"/>
<dbReference type="RefSeq" id="XP_015468668.1">
    <property type="nucleotide sequence ID" value="XM_015610479.1"/>
</dbReference>
<dbReference type="AlphaFoldDB" id="A0A0V1Q2H2"/>
<evidence type="ECO:0000256" key="1">
    <source>
        <dbReference type="SAM" id="MobiDB-lite"/>
    </source>
</evidence>
<sequence>MLYLNEIGRSPRTPPQNGSQIETTSGKFGVDGPQQGFVNALNTPVTESRRSVKILEIPSKEESEIDKKDEGLAEEPMTPVLTPKKKKGNRAHQKGSISKSINATPKLTRPSEVVSPSINRYSLKKKIRPISLGLQLSLAQEDLSSDEATETNYGHQIITHTEGIGNEEQIATPKGKIIDDRLVNEWHGKSLNNEFSSDEEFLDYENMMLDNDILDANINRPSKTNKEQIHNPFGSAPFNLNTKTNIPTTPVVDYSTHAEYFNNKTGERIVRELTEVEKRIKPKKLSFEPVTEASDQSDELHQPSIEDSGNQDTSVGNKFLLNNLNRFMVDSKPKNSLGFEIFKDNGN</sequence>
<reference evidence="2 3" key="1">
    <citation type="submission" date="2015-11" db="EMBL/GenBank/DDBJ databases">
        <title>The genome of Debaryomyces fabryi.</title>
        <authorList>
            <person name="Tafer H."/>
            <person name="Lopandic K."/>
        </authorList>
    </citation>
    <scope>NUCLEOTIDE SEQUENCE [LARGE SCALE GENOMIC DNA]</scope>
    <source>
        <strain evidence="2 3">CBS 789</strain>
    </source>
</reference>
<dbReference type="EMBL" id="LMYN01000024">
    <property type="protein sequence ID" value="KSA02566.1"/>
    <property type="molecule type" value="Genomic_DNA"/>
</dbReference>
<keyword evidence="3" id="KW-1185">Reference proteome</keyword>
<feature type="region of interest" description="Disordered" evidence="1">
    <location>
        <begin position="1"/>
        <end position="43"/>
    </location>
</feature>